<reference evidence="1 2" key="1">
    <citation type="journal article" date="2015" name="Nature">
        <title>rRNA introns, odd ribosomes, and small enigmatic genomes across a large radiation of phyla.</title>
        <authorList>
            <person name="Brown C.T."/>
            <person name="Hug L.A."/>
            <person name="Thomas B.C."/>
            <person name="Sharon I."/>
            <person name="Castelle C.J."/>
            <person name="Singh A."/>
            <person name="Wilkins M.J."/>
            <person name="Williams K.H."/>
            <person name="Banfield J.F."/>
        </authorList>
    </citation>
    <scope>NUCLEOTIDE SEQUENCE [LARGE SCALE GENOMIC DNA]</scope>
</reference>
<accession>A0A0G1PYN4</accession>
<dbReference type="AlphaFoldDB" id="A0A0G1PYN4"/>
<name>A0A0G1PYN4_9BACT</name>
<sequence>MEHKIISFVLAESQKAKKGETVELRPSQSAPQYYISSIPRQSVIGQEKMKINGREMTFATTFFPTPLLNCVRT</sequence>
<comment type="caution">
    <text evidence="1">The sequence shown here is derived from an EMBL/GenBank/DDBJ whole genome shotgun (WGS) entry which is preliminary data.</text>
</comment>
<evidence type="ECO:0000313" key="2">
    <source>
        <dbReference type="Proteomes" id="UP000033818"/>
    </source>
</evidence>
<dbReference type="EMBL" id="LCMO01000038">
    <property type="protein sequence ID" value="KKU37966.1"/>
    <property type="molecule type" value="Genomic_DNA"/>
</dbReference>
<evidence type="ECO:0000313" key="1">
    <source>
        <dbReference type="EMBL" id="KKU37966.1"/>
    </source>
</evidence>
<protein>
    <submittedName>
        <fullName evidence="1">Uncharacterized protein</fullName>
    </submittedName>
</protein>
<organism evidence="1 2">
    <name type="scientific">Candidatus Azambacteria bacterium GW2011_GWB2_46_37</name>
    <dbReference type="NCBI Taxonomy" id="1618618"/>
    <lineage>
        <taxon>Bacteria</taxon>
        <taxon>Candidatus Azamiibacteriota</taxon>
    </lineage>
</organism>
<dbReference type="Proteomes" id="UP000033818">
    <property type="component" value="Unassembled WGS sequence"/>
</dbReference>
<proteinExistence type="predicted"/>
<gene>
    <name evidence="1" type="ORF">UX53_C0038G0010</name>
</gene>